<dbReference type="PANTHER" id="PTHR12560">
    <property type="entry name" value="LONGEVITY ASSURANCE FACTOR 1 LAG1"/>
    <property type="match status" value="1"/>
</dbReference>
<dbReference type="AlphaFoldDB" id="A0A445GG94"/>
<proteinExistence type="predicted"/>
<reference evidence="4 6" key="1">
    <citation type="submission" date="2018-09" db="EMBL/GenBank/DDBJ databases">
        <title>A high-quality reference genome of wild soybean provides a powerful tool to mine soybean genomes.</title>
        <authorList>
            <person name="Xie M."/>
            <person name="Chung C.Y.L."/>
            <person name="Li M.-W."/>
            <person name="Wong F.-L."/>
            <person name="Chan T.-F."/>
            <person name="Lam H.-M."/>
        </authorList>
    </citation>
    <scope>NUCLEOTIDE SEQUENCE [LARGE SCALE GENOMIC DNA]</scope>
    <source>
        <strain evidence="6">cv. W05</strain>
        <tissue evidence="4">Hypocotyl of etiolated seedlings</tissue>
    </source>
</reference>
<accession>A0A445GG94</accession>
<name>A0A445GG94_GLYSO</name>
<dbReference type="GO" id="GO:0005789">
    <property type="term" value="C:endoplasmic reticulum membrane"/>
    <property type="evidence" value="ECO:0007669"/>
    <property type="project" value="UniProtKB-SubCell"/>
</dbReference>
<evidence type="ECO:0000256" key="1">
    <source>
        <dbReference type="ARBA" id="ARBA00004477"/>
    </source>
</evidence>
<evidence type="ECO:0000256" key="2">
    <source>
        <dbReference type="SAM" id="MobiDB-lite"/>
    </source>
</evidence>
<feature type="region of interest" description="Disordered" evidence="2">
    <location>
        <begin position="13"/>
        <end position="48"/>
    </location>
</feature>
<evidence type="ECO:0000313" key="5">
    <source>
        <dbReference type="EMBL" id="RZB60236.1"/>
    </source>
</evidence>
<protein>
    <submittedName>
        <fullName evidence="4">ASC1-like protein isoform A</fullName>
    </submittedName>
    <submittedName>
        <fullName evidence="5">ASC1-like protein isoform B</fullName>
    </submittedName>
</protein>
<sequence length="186" mass="21442">MNKLQQMVERLVSTISEKGSRTGGPRGETREGDEGEFGGNVQTECGKGNRGSLKGRVLLDGYKNWRGEESKLHKRKSLLEMMNKARTIEEKNIAMARCNNILGSSLEGKDKQLYEVLLTLDKEKHRVDGPIYYYVFNSLLYCLLVMHIYWWVLIYRMLVKQIQARGKVSEDVRSDSEDEDAHEHED</sequence>
<keyword evidence="3" id="KW-0812">Transmembrane</keyword>
<gene>
    <name evidence="4" type="ORF">D0Y65_043144</name>
</gene>
<evidence type="ECO:0000313" key="6">
    <source>
        <dbReference type="Proteomes" id="UP000289340"/>
    </source>
</evidence>
<dbReference type="InterPro" id="IPR016439">
    <property type="entry name" value="Lag1/Lac1-like"/>
</dbReference>
<dbReference type="EMBL" id="QZWG01000016">
    <property type="protein sequence ID" value="RZB60236.1"/>
    <property type="molecule type" value="Genomic_DNA"/>
</dbReference>
<comment type="caution">
    <text evidence="4">The sequence shown here is derived from an EMBL/GenBank/DDBJ whole genome shotgun (WGS) entry which is preliminary data.</text>
</comment>
<dbReference type="GO" id="GO:0050291">
    <property type="term" value="F:sphingosine N-acyltransferase activity"/>
    <property type="evidence" value="ECO:0007669"/>
    <property type="project" value="InterPro"/>
</dbReference>
<feature type="transmembrane region" description="Helical" evidence="3">
    <location>
        <begin position="131"/>
        <end position="152"/>
    </location>
</feature>
<dbReference type="EMBL" id="QZWG01000016">
    <property type="protein sequence ID" value="RZB60235.1"/>
    <property type="molecule type" value="Genomic_DNA"/>
</dbReference>
<organism evidence="4 6">
    <name type="scientific">Glycine soja</name>
    <name type="common">Wild soybean</name>
    <dbReference type="NCBI Taxonomy" id="3848"/>
    <lineage>
        <taxon>Eukaryota</taxon>
        <taxon>Viridiplantae</taxon>
        <taxon>Streptophyta</taxon>
        <taxon>Embryophyta</taxon>
        <taxon>Tracheophyta</taxon>
        <taxon>Spermatophyta</taxon>
        <taxon>Magnoliopsida</taxon>
        <taxon>eudicotyledons</taxon>
        <taxon>Gunneridae</taxon>
        <taxon>Pentapetalae</taxon>
        <taxon>rosids</taxon>
        <taxon>fabids</taxon>
        <taxon>Fabales</taxon>
        <taxon>Fabaceae</taxon>
        <taxon>Papilionoideae</taxon>
        <taxon>50 kb inversion clade</taxon>
        <taxon>NPAAA clade</taxon>
        <taxon>indigoferoid/millettioid clade</taxon>
        <taxon>Phaseoleae</taxon>
        <taxon>Glycine</taxon>
        <taxon>Glycine subgen. Soja</taxon>
    </lineage>
</organism>
<comment type="subcellular location">
    <subcellularLocation>
        <location evidence="1">Endoplasmic reticulum membrane</location>
        <topology evidence="1">Multi-pass membrane protein</topology>
    </subcellularLocation>
</comment>
<evidence type="ECO:0000313" key="4">
    <source>
        <dbReference type="EMBL" id="RZB60235.1"/>
    </source>
</evidence>
<keyword evidence="3" id="KW-1133">Transmembrane helix</keyword>
<dbReference type="GO" id="GO:0046513">
    <property type="term" value="P:ceramide biosynthetic process"/>
    <property type="evidence" value="ECO:0007669"/>
    <property type="project" value="InterPro"/>
</dbReference>
<keyword evidence="6" id="KW-1185">Reference proteome</keyword>
<dbReference type="PANTHER" id="PTHR12560:SF49">
    <property type="entry name" value="CERAMIDE SYNTHASE 1 LOH3"/>
    <property type="match status" value="1"/>
</dbReference>
<evidence type="ECO:0000256" key="3">
    <source>
        <dbReference type="SAM" id="Phobius"/>
    </source>
</evidence>
<keyword evidence="3" id="KW-0472">Membrane</keyword>
<dbReference type="Proteomes" id="UP000289340">
    <property type="component" value="Chromosome 16"/>
</dbReference>